<evidence type="ECO:0000313" key="2">
    <source>
        <dbReference type="Proteomes" id="UP000516305"/>
    </source>
</evidence>
<keyword evidence="2" id="KW-1185">Reference proteome</keyword>
<dbReference type="PROSITE" id="PS51257">
    <property type="entry name" value="PROKAR_LIPOPROTEIN"/>
    <property type="match status" value="1"/>
</dbReference>
<dbReference type="AlphaFoldDB" id="A0A7H0VC24"/>
<dbReference type="RefSeq" id="WP_210757801.1">
    <property type="nucleotide sequence ID" value="NZ_CP060139.1"/>
</dbReference>
<dbReference type="Pfam" id="PF15889">
    <property type="entry name" value="DUF4738"/>
    <property type="match status" value="1"/>
</dbReference>
<sequence>MRPYFLLVPACLLLACNEKIGNDANVQNSSQVLEETNIDTLTNYWPCEYDTIKSDISIRIDNDYFQLNTYVYSLNDSSIHRFNEAYQKKVYQDIYHNYESSIYLTGSQDTLLMQILKKEIFKDIFPPEFYQQAVIKSVEYKAVRSNQLFFHVELIVPDTDWIKSAEMSIFFRTSKKGRLSVISS</sequence>
<dbReference type="EMBL" id="CP060139">
    <property type="protein sequence ID" value="QNR23272.1"/>
    <property type="molecule type" value="Genomic_DNA"/>
</dbReference>
<name>A0A7H0VC24_9FLAO</name>
<organism evidence="1 2">
    <name type="scientific">Croceimicrobium hydrocarbonivorans</name>
    <dbReference type="NCBI Taxonomy" id="2761580"/>
    <lineage>
        <taxon>Bacteria</taxon>
        <taxon>Pseudomonadati</taxon>
        <taxon>Bacteroidota</taxon>
        <taxon>Flavobacteriia</taxon>
        <taxon>Flavobacteriales</taxon>
        <taxon>Owenweeksiaceae</taxon>
        <taxon>Croceimicrobium</taxon>
    </lineage>
</organism>
<dbReference type="InterPro" id="IPR031762">
    <property type="entry name" value="DUF4738"/>
</dbReference>
<proteinExistence type="predicted"/>
<accession>A0A7H0VC24</accession>
<dbReference type="Gene3D" id="2.40.128.510">
    <property type="entry name" value="Protein of unknown function DUF4738"/>
    <property type="match status" value="1"/>
</dbReference>
<evidence type="ECO:0000313" key="1">
    <source>
        <dbReference type="EMBL" id="QNR23272.1"/>
    </source>
</evidence>
<gene>
    <name evidence="1" type="ORF">H4K34_12920</name>
</gene>
<dbReference type="Proteomes" id="UP000516305">
    <property type="component" value="Chromosome"/>
</dbReference>
<protein>
    <submittedName>
        <fullName evidence="1">DUF4738 domain-containing protein</fullName>
    </submittedName>
</protein>
<dbReference type="KEGG" id="chyd:H4K34_12920"/>
<reference evidence="1 2" key="1">
    <citation type="submission" date="2020-08" db="EMBL/GenBank/DDBJ databases">
        <title>Croceimicrobium hydrocarbonivorans gen. nov., sp. nov., a novel marine bacterium isolated from a bacterial consortium that degrades polyethylene terephthalate.</title>
        <authorList>
            <person name="Liu R."/>
        </authorList>
    </citation>
    <scope>NUCLEOTIDE SEQUENCE [LARGE SCALE GENOMIC DNA]</scope>
    <source>
        <strain evidence="1 2">A20-9</strain>
    </source>
</reference>